<dbReference type="SMART" id="SM00948">
    <property type="entry name" value="Proteasome_A_N"/>
    <property type="match status" value="1"/>
</dbReference>
<dbReference type="Pfam" id="PF10584">
    <property type="entry name" value="Proteasome_A_N"/>
    <property type="match status" value="1"/>
</dbReference>
<dbReference type="CDD" id="cd03752">
    <property type="entry name" value="proteasome_alpha_type_4"/>
    <property type="match status" value="1"/>
</dbReference>
<dbReference type="GO" id="GO:0005737">
    <property type="term" value="C:cytoplasm"/>
    <property type="evidence" value="ECO:0007669"/>
    <property type="project" value="UniProtKB-SubCell"/>
</dbReference>
<reference evidence="5" key="1">
    <citation type="journal article" date="2013" name="Curr. Biol.">
        <title>Paratrypanosoma is a novel early-branching trypanosomatid.</title>
        <authorList>
            <person name="Flegontov P."/>
            <person name="Votypka J."/>
            <person name="Skalicky T."/>
            <person name="Logacheva M.D."/>
            <person name="Penin A.A."/>
            <person name="Tanifuji G."/>
            <person name="Onodera N.T."/>
            <person name="Kondrashov A.S."/>
            <person name="Volf P."/>
            <person name="Archibald J.M."/>
            <person name="Lukes J."/>
        </authorList>
    </citation>
    <scope>NUCLEOTIDE SEQUENCE</scope>
    <source>
        <strain evidence="5">CUL13</strain>
    </source>
</reference>
<feature type="domain" description="Proteasome alpha-type subunits" evidence="4">
    <location>
        <begin position="5"/>
        <end position="27"/>
    </location>
</feature>
<accession>U3LNK3</accession>
<dbReference type="VEuPathDB" id="TriTrypDB:PCON_0038800"/>
<evidence type="ECO:0000259" key="4">
    <source>
        <dbReference type="PROSITE" id="PS00388"/>
    </source>
</evidence>
<dbReference type="SUPFAM" id="SSF56235">
    <property type="entry name" value="N-terminal nucleophile aminohydrolases (Ntn hydrolases)"/>
    <property type="match status" value="1"/>
</dbReference>
<dbReference type="InterPro" id="IPR023332">
    <property type="entry name" value="Proteasome_alpha-type"/>
</dbReference>
<dbReference type="InterPro" id="IPR000426">
    <property type="entry name" value="Proteasome_asu_N"/>
</dbReference>
<organism evidence="5">
    <name type="scientific">Paratrypanosoma confusum</name>
    <dbReference type="NCBI Taxonomy" id="1470209"/>
    <lineage>
        <taxon>Eukaryota</taxon>
        <taxon>Discoba</taxon>
        <taxon>Euglenozoa</taxon>
        <taxon>Kinetoplastea</taxon>
        <taxon>Metakinetoplastina</taxon>
        <taxon>Trypanosomatida</taxon>
        <taxon>Trypanosomatidae</taxon>
        <taxon>Paratrypanosoma</taxon>
    </lineage>
</organism>
<dbReference type="NCBIfam" id="NF003075">
    <property type="entry name" value="PRK03996.1"/>
    <property type="match status" value="1"/>
</dbReference>
<evidence type="ECO:0000256" key="2">
    <source>
        <dbReference type="PROSITE-ProRule" id="PRU00808"/>
    </source>
</evidence>
<dbReference type="EMBL" id="KC534650">
    <property type="protein sequence ID" value="AGG11419.1"/>
    <property type="molecule type" value="Genomic_DNA"/>
</dbReference>
<dbReference type="GO" id="GO:0006511">
    <property type="term" value="P:ubiquitin-dependent protein catabolic process"/>
    <property type="evidence" value="ECO:0007669"/>
    <property type="project" value="InterPro"/>
</dbReference>
<proteinExistence type="inferred from homology"/>
<dbReference type="GO" id="GO:0019773">
    <property type="term" value="C:proteasome core complex, alpha-subunit complex"/>
    <property type="evidence" value="ECO:0007669"/>
    <property type="project" value="UniProtKB-UniRule"/>
</dbReference>
<dbReference type="FunFam" id="3.60.20.10:FF:000058">
    <property type="entry name" value="Proteasome subunit alpha type"/>
    <property type="match status" value="1"/>
</dbReference>
<comment type="subcellular location">
    <subcellularLocation>
        <location evidence="3">Cytoplasm</location>
    </subcellularLocation>
    <subcellularLocation>
        <location evidence="3">Nucleus</location>
    </subcellularLocation>
</comment>
<dbReference type="Pfam" id="PF00227">
    <property type="entry name" value="Proteasome"/>
    <property type="match status" value="1"/>
</dbReference>
<comment type="function">
    <text evidence="3">The proteasome is a multicatalytic proteinase complex which is characterized by its ability to cleave peptides with Arg, Phe, Tyr, Leu, and Glu adjacent to the leaving group at neutral or slightly basic pH.</text>
</comment>
<evidence type="ECO:0000256" key="3">
    <source>
        <dbReference type="RuleBase" id="RU000551"/>
    </source>
</evidence>
<sequence length="284" mass="31723">MSSRYDSRTTTFSPEGRLYQVEYAEEAISQAGAAIGILTKEGVVLAAEKRVNNALFDTEVVEDRNISGEKLFKISEHMGCAVAGITSDALALINYARLSANRYVFTHQAPMAAEDLCRLLCDQKQLYTQYGGVRPFGASFLIAGWDRYHGFQLYHTDPSGNYTAWKADAIGQNDQIALAILKKEWKPELTLKEGIVLALRVLSKTMDTVNLSEDRLEVSVLDKVATPPDQHLIDPHAPSTTTRPRFSILTVDQLKPHIAEADRLRLAEEAEEAERERQQQMRAP</sequence>
<comment type="subunit">
    <text evidence="3">The 20S proteasome core is composed of 28 subunits that are arranged in four stacked rings, resulting in a barrel-shaped structure. The two end rings are each formed by seven alpha subunits, and the two central rings are each formed by seven beta subunits.</text>
</comment>
<dbReference type="InterPro" id="IPR001353">
    <property type="entry name" value="Proteasome_sua/b"/>
</dbReference>
<keyword evidence="1 2" id="KW-0647">Proteasome</keyword>
<keyword evidence="3" id="KW-0963">Cytoplasm</keyword>
<evidence type="ECO:0000313" key="5">
    <source>
        <dbReference type="EMBL" id="AGG11419.1"/>
    </source>
</evidence>
<dbReference type="PROSITE" id="PS51475">
    <property type="entry name" value="PROTEASOME_ALPHA_2"/>
    <property type="match status" value="1"/>
</dbReference>
<dbReference type="AlphaFoldDB" id="U3LNK3"/>
<keyword evidence="3" id="KW-0539">Nucleus</keyword>
<dbReference type="InterPro" id="IPR050115">
    <property type="entry name" value="Proteasome_alpha"/>
</dbReference>
<dbReference type="PANTHER" id="PTHR11599">
    <property type="entry name" value="PROTEASOME SUBUNIT ALPHA/BETA"/>
    <property type="match status" value="1"/>
</dbReference>
<protein>
    <recommendedName>
        <fullName evidence="3">Proteasome subunit alpha type</fullName>
    </recommendedName>
</protein>
<feature type="non-terminal residue" evidence="5">
    <location>
        <position position="284"/>
    </location>
</feature>
<dbReference type="InterPro" id="IPR029055">
    <property type="entry name" value="Ntn_hydrolases_N"/>
</dbReference>
<name>U3LNK3_9TRYP</name>
<comment type="similarity">
    <text evidence="2 3">Belongs to the peptidase T1A family.</text>
</comment>
<dbReference type="GO" id="GO:0005634">
    <property type="term" value="C:nucleus"/>
    <property type="evidence" value="ECO:0007669"/>
    <property type="project" value="UniProtKB-SubCell"/>
</dbReference>
<dbReference type="PROSITE" id="PS00388">
    <property type="entry name" value="PROTEASOME_ALPHA_1"/>
    <property type="match status" value="1"/>
</dbReference>
<dbReference type="Gene3D" id="3.60.20.10">
    <property type="entry name" value="Glutamine Phosphoribosylpyrophosphate, subunit 1, domain 1"/>
    <property type="match status" value="1"/>
</dbReference>
<evidence type="ECO:0000256" key="1">
    <source>
        <dbReference type="ARBA" id="ARBA00022942"/>
    </source>
</evidence>